<dbReference type="GO" id="GO:0016887">
    <property type="term" value="F:ATP hydrolysis activity"/>
    <property type="evidence" value="ECO:0007669"/>
    <property type="project" value="RHEA"/>
</dbReference>
<dbReference type="SUPFAM" id="SSF52540">
    <property type="entry name" value="P-loop containing nucleoside triphosphate hydrolases"/>
    <property type="match status" value="1"/>
</dbReference>
<dbReference type="InterPro" id="IPR006345">
    <property type="entry name" value="RecD2"/>
</dbReference>
<evidence type="ECO:0000256" key="1">
    <source>
        <dbReference type="ARBA" id="ARBA00022741"/>
    </source>
</evidence>
<sequence>MTELQGKLIEIIYYNEANGYTVAFLSCEEEDATIVGILPTIKEGEEVCVKGKWIMHPSYGRQFELKEYRSIQPTSIDGIISYLSSGIIKGIGEKMANRIVEKFGEETLEIMEQTPHRLIEISGIGEAKAESIANAFQEQRELKEIVFLLSQYGVTPVYAVKIYKKYGQLSVGLIQENPYRLADDINGIGFKMADQIAKSMGVPTDSMYRIQAATKYVLNSFNGEGHTYAPMDMLINRTKELINVTEEQVNDAITNLALEQKIHLERVNTENVIAYSMPYYYAETNTCKRLVELSQVTLEGNNISLEEMLNDITQKDGIELADKQKEAICQAVENGIMVITGGPGTGKTTTINTIIKVFEKLEKKIMLAAPTGRASKRVSEATGREAKTIHRLLEMGFSDESQEMSFIRNEEHPLEADVVIIDEASMIDILLMNSLLKAIVLGTRVILVGDVDQLPSVGAGNVLKDIIDSNIVKVVRLNEIFRQAQESMIIVNAHRINGGILPISNEKDKDFFFIRNKKEDMVNTLISLVKDRLPKHYNLDSLKDIQMLTPMKKGETGTINLNKALQANLNPPGKWKAEKEYRDKCFRVGDKVMQIKNNYTLKWTNIKPESDEEKGEGVFNGDIGYIHSINVEDQEMTVIFDDNRLVIYDFSQLDELELAYCVTVHKSQGSEFSVVVMPITWGPPMLLTRNLLYTAVTRARNLVVLVGNEGYLQEMVQNNRIIERYSGLSFRLKRFFDLHRLQ</sequence>
<keyword evidence="3" id="KW-0238">DNA-binding</keyword>
<feature type="domain" description="AAA+ ATPase" evidence="5">
    <location>
        <begin position="333"/>
        <end position="452"/>
    </location>
</feature>
<keyword evidence="3" id="KW-0378">Hydrolase</keyword>
<dbReference type="Gene3D" id="1.10.10.2220">
    <property type="match status" value="1"/>
</dbReference>
<evidence type="ECO:0000313" key="7">
    <source>
        <dbReference type="Proteomes" id="UP000198636"/>
    </source>
</evidence>
<feature type="binding site" evidence="3">
    <location>
        <begin position="344"/>
        <end position="348"/>
    </location>
    <ligand>
        <name>ATP</name>
        <dbReference type="ChEBI" id="CHEBI:30616"/>
    </ligand>
</feature>
<dbReference type="Pfam" id="PF14490">
    <property type="entry name" value="HHH_RecD2"/>
    <property type="match status" value="1"/>
</dbReference>
<comment type="function">
    <text evidence="3">DNA-dependent ATPase and ATP-dependent 5'-3' DNA helicase. Has no activity on blunt DNA or DNA with 3'-overhangs, requires at least 10 bases of 5'-ssDNA for helicase activity.</text>
</comment>
<comment type="catalytic activity">
    <reaction evidence="3">
        <text>ATP + H2O = ADP + phosphate + H(+)</text>
        <dbReference type="Rhea" id="RHEA:13065"/>
        <dbReference type="ChEBI" id="CHEBI:15377"/>
        <dbReference type="ChEBI" id="CHEBI:15378"/>
        <dbReference type="ChEBI" id="CHEBI:30616"/>
        <dbReference type="ChEBI" id="CHEBI:43474"/>
        <dbReference type="ChEBI" id="CHEBI:456216"/>
        <dbReference type="EC" id="5.6.2.3"/>
    </reaction>
</comment>
<dbReference type="GO" id="GO:0006310">
    <property type="term" value="P:DNA recombination"/>
    <property type="evidence" value="ECO:0007669"/>
    <property type="project" value="InterPro"/>
</dbReference>
<keyword evidence="3 6" id="KW-0347">Helicase</keyword>
<dbReference type="NCBIfam" id="TIGR01448">
    <property type="entry name" value="recD_rel"/>
    <property type="match status" value="1"/>
</dbReference>
<dbReference type="InterPro" id="IPR003593">
    <property type="entry name" value="AAA+_ATPase"/>
</dbReference>
<dbReference type="GO" id="GO:0043139">
    <property type="term" value="F:5'-3' DNA helicase activity"/>
    <property type="evidence" value="ECO:0007669"/>
    <property type="project" value="UniProtKB-UniRule"/>
</dbReference>
<keyword evidence="7" id="KW-1185">Reference proteome</keyword>
<feature type="domain" description="Helix-hairpin-helix DNA-binding motif class 1" evidence="4">
    <location>
        <begin position="180"/>
        <end position="199"/>
    </location>
</feature>
<accession>A0A1G5JF12</accession>
<keyword evidence="1 3" id="KW-0547">Nucleotide-binding</keyword>
<dbReference type="EMBL" id="FMUS01000019">
    <property type="protein sequence ID" value="SCY86963.1"/>
    <property type="molecule type" value="Genomic_DNA"/>
</dbReference>
<dbReference type="HAMAP" id="MF_01488">
    <property type="entry name" value="RecD2"/>
    <property type="match status" value="1"/>
</dbReference>
<name>A0A1G5JF12_9FIRM</name>
<dbReference type="InterPro" id="IPR050534">
    <property type="entry name" value="Coronavir_polyprotein_1ab"/>
</dbReference>
<dbReference type="PANTHER" id="PTHR43788:SF6">
    <property type="entry name" value="DNA HELICASE B"/>
    <property type="match status" value="1"/>
</dbReference>
<protein>
    <recommendedName>
        <fullName evidence="3">ATP-dependent RecD2 DNA helicase</fullName>
        <ecNumber evidence="3">5.6.2.3</ecNumber>
    </recommendedName>
    <alternativeName>
        <fullName evidence="3">DNA 5'-3' helicase subunit RecD2</fullName>
    </alternativeName>
</protein>
<dbReference type="GO" id="GO:0003677">
    <property type="term" value="F:DNA binding"/>
    <property type="evidence" value="ECO:0007669"/>
    <property type="project" value="UniProtKB-UniRule"/>
</dbReference>
<dbReference type="InterPro" id="IPR010994">
    <property type="entry name" value="RuvA_2-like"/>
</dbReference>
<dbReference type="Gene3D" id="3.40.50.300">
    <property type="entry name" value="P-loop containing nucleotide triphosphate hydrolases"/>
    <property type="match status" value="2"/>
</dbReference>
<organism evidence="6 7">
    <name type="scientific">Alkaliphilus peptidifermentans DSM 18978</name>
    <dbReference type="NCBI Taxonomy" id="1120976"/>
    <lineage>
        <taxon>Bacteria</taxon>
        <taxon>Bacillati</taxon>
        <taxon>Bacillota</taxon>
        <taxon>Clostridia</taxon>
        <taxon>Peptostreptococcales</taxon>
        <taxon>Natronincolaceae</taxon>
        <taxon>Alkaliphilus</taxon>
    </lineage>
</organism>
<dbReference type="InterPro" id="IPR027785">
    <property type="entry name" value="UvrD-like_helicase_C"/>
</dbReference>
<gene>
    <name evidence="3" type="primary">recD2</name>
    <name evidence="6" type="ORF">SAMN03080606_02819</name>
</gene>
<dbReference type="PANTHER" id="PTHR43788">
    <property type="entry name" value="DNA2/NAM7 HELICASE FAMILY MEMBER"/>
    <property type="match status" value="1"/>
</dbReference>
<dbReference type="InterPro" id="IPR029493">
    <property type="entry name" value="RecD2-like_HHH"/>
</dbReference>
<dbReference type="CDD" id="cd18809">
    <property type="entry name" value="SF1_C_RecD"/>
    <property type="match status" value="1"/>
</dbReference>
<evidence type="ECO:0000256" key="3">
    <source>
        <dbReference type="HAMAP-Rule" id="MF_01488"/>
    </source>
</evidence>
<keyword evidence="2 3" id="KW-0067">ATP-binding</keyword>
<dbReference type="STRING" id="1120976.SAMN03080606_02819"/>
<dbReference type="Gene3D" id="1.10.150.20">
    <property type="entry name" value="5' to 3' exonuclease, C-terminal subdomain"/>
    <property type="match status" value="1"/>
</dbReference>
<dbReference type="InterPro" id="IPR041451">
    <property type="entry name" value="RecD2_SH13"/>
</dbReference>
<feature type="domain" description="Helix-hairpin-helix DNA-binding motif class 1" evidence="4">
    <location>
        <begin position="116"/>
        <end position="135"/>
    </location>
</feature>
<dbReference type="PROSITE" id="PS51257">
    <property type="entry name" value="PROKAR_LIPOPROTEIN"/>
    <property type="match status" value="1"/>
</dbReference>
<dbReference type="Pfam" id="PF18335">
    <property type="entry name" value="SH3_13"/>
    <property type="match status" value="1"/>
</dbReference>
<feature type="domain" description="Helix-hairpin-helix DNA-binding motif class 1" evidence="4">
    <location>
        <begin position="81"/>
        <end position="102"/>
    </location>
</feature>
<dbReference type="EC" id="5.6.2.3" evidence="3"/>
<evidence type="ECO:0000259" key="5">
    <source>
        <dbReference type="SMART" id="SM00382"/>
    </source>
</evidence>
<dbReference type="Pfam" id="PF23139">
    <property type="entry name" value="OB_YrrC"/>
    <property type="match status" value="1"/>
</dbReference>
<dbReference type="Pfam" id="PF13245">
    <property type="entry name" value="AAA_19"/>
    <property type="match status" value="1"/>
</dbReference>
<dbReference type="GO" id="GO:0006281">
    <property type="term" value="P:DNA repair"/>
    <property type="evidence" value="ECO:0007669"/>
    <property type="project" value="InterPro"/>
</dbReference>
<dbReference type="AlphaFoldDB" id="A0A1G5JF12"/>
<dbReference type="GO" id="GO:0009338">
    <property type="term" value="C:exodeoxyribonuclease V complex"/>
    <property type="evidence" value="ECO:0007669"/>
    <property type="project" value="TreeGrafter"/>
</dbReference>
<dbReference type="InterPro" id="IPR027417">
    <property type="entry name" value="P-loop_NTPase"/>
</dbReference>
<dbReference type="InterPro" id="IPR055446">
    <property type="entry name" value="RecD2_N_OB"/>
</dbReference>
<dbReference type="SMART" id="SM00382">
    <property type="entry name" value="AAA"/>
    <property type="match status" value="1"/>
</dbReference>
<dbReference type="Pfam" id="PF13538">
    <property type="entry name" value="UvrD_C_2"/>
    <property type="match status" value="1"/>
</dbReference>
<keyword evidence="3" id="KW-0413">Isomerase</keyword>
<dbReference type="Proteomes" id="UP000198636">
    <property type="component" value="Unassembled WGS sequence"/>
</dbReference>
<dbReference type="SUPFAM" id="SSF47781">
    <property type="entry name" value="RuvA domain 2-like"/>
    <property type="match status" value="1"/>
</dbReference>
<evidence type="ECO:0000313" key="6">
    <source>
        <dbReference type="EMBL" id="SCY86963.1"/>
    </source>
</evidence>
<proteinExistence type="inferred from homology"/>
<dbReference type="RefSeq" id="WP_091544669.1">
    <property type="nucleotide sequence ID" value="NZ_FMUS01000019.1"/>
</dbReference>
<reference evidence="6 7" key="1">
    <citation type="submission" date="2016-10" db="EMBL/GenBank/DDBJ databases">
        <authorList>
            <person name="de Groot N.N."/>
        </authorList>
    </citation>
    <scope>NUCLEOTIDE SEQUENCE [LARGE SCALE GENOMIC DNA]</scope>
    <source>
        <strain evidence="6 7">DSM 18978</strain>
    </source>
</reference>
<dbReference type="GO" id="GO:0005524">
    <property type="term" value="F:ATP binding"/>
    <property type="evidence" value="ECO:0007669"/>
    <property type="project" value="UniProtKB-UniRule"/>
</dbReference>
<comment type="similarity">
    <text evidence="3">Belongs to the RecD family. RecD2 subfamily.</text>
</comment>
<evidence type="ECO:0000259" key="4">
    <source>
        <dbReference type="SMART" id="SM00278"/>
    </source>
</evidence>
<dbReference type="OrthoDB" id="9803432at2"/>
<dbReference type="Pfam" id="PF14520">
    <property type="entry name" value="HHH_5"/>
    <property type="match status" value="1"/>
</dbReference>
<dbReference type="GO" id="GO:0017116">
    <property type="term" value="F:single-stranded DNA helicase activity"/>
    <property type="evidence" value="ECO:0007669"/>
    <property type="project" value="TreeGrafter"/>
</dbReference>
<evidence type="ECO:0000256" key="2">
    <source>
        <dbReference type="ARBA" id="ARBA00022840"/>
    </source>
</evidence>
<dbReference type="InterPro" id="IPR003583">
    <property type="entry name" value="Hlx-hairpin-Hlx_DNA-bd_motif"/>
</dbReference>
<dbReference type="CDD" id="cd17933">
    <property type="entry name" value="DEXSc_RecD-like"/>
    <property type="match status" value="1"/>
</dbReference>
<dbReference type="Gene3D" id="2.30.30.940">
    <property type="match status" value="1"/>
</dbReference>
<dbReference type="SMART" id="SM00278">
    <property type="entry name" value="HhH1"/>
    <property type="match status" value="3"/>
</dbReference>